<keyword evidence="2" id="KW-1185">Reference proteome</keyword>
<reference evidence="1" key="1">
    <citation type="submission" date="2023-11" db="EMBL/GenBank/DDBJ databases">
        <authorList>
            <person name="De Vega J J."/>
            <person name="De Vega J J."/>
        </authorList>
    </citation>
    <scope>NUCLEOTIDE SEQUENCE</scope>
</reference>
<evidence type="ECO:0000313" key="1">
    <source>
        <dbReference type="EMBL" id="CAK5282622.1"/>
    </source>
</evidence>
<dbReference type="AlphaFoldDB" id="A0AAD2HVJ0"/>
<dbReference type="EMBL" id="CAVNYO010000459">
    <property type="protein sequence ID" value="CAK5282622.1"/>
    <property type="molecule type" value="Genomic_DNA"/>
</dbReference>
<evidence type="ECO:0000313" key="2">
    <source>
        <dbReference type="Proteomes" id="UP001295794"/>
    </source>
</evidence>
<feature type="non-terminal residue" evidence="1">
    <location>
        <position position="73"/>
    </location>
</feature>
<organism evidence="1 2">
    <name type="scientific">Mycena citricolor</name>
    <dbReference type="NCBI Taxonomy" id="2018698"/>
    <lineage>
        <taxon>Eukaryota</taxon>
        <taxon>Fungi</taxon>
        <taxon>Dikarya</taxon>
        <taxon>Basidiomycota</taxon>
        <taxon>Agaricomycotina</taxon>
        <taxon>Agaricomycetes</taxon>
        <taxon>Agaricomycetidae</taxon>
        <taxon>Agaricales</taxon>
        <taxon>Marasmiineae</taxon>
        <taxon>Mycenaceae</taxon>
        <taxon>Mycena</taxon>
    </lineage>
</organism>
<gene>
    <name evidence="1" type="ORF">MYCIT1_LOCUS34517</name>
</gene>
<protein>
    <submittedName>
        <fullName evidence="1">Uncharacterized protein</fullName>
    </submittedName>
</protein>
<accession>A0AAD2HVJ0</accession>
<dbReference type="Proteomes" id="UP001295794">
    <property type="component" value="Unassembled WGS sequence"/>
</dbReference>
<sequence>HHISSINHHVHHLHQPPRLRELRKHQVHLRDRLPVQARRVQMLRDPPRSSAFVVDRSVVAAIVNSISVLFGCA</sequence>
<name>A0AAD2HVJ0_9AGAR</name>
<feature type="non-terminal residue" evidence="1">
    <location>
        <position position="1"/>
    </location>
</feature>
<comment type="caution">
    <text evidence="1">The sequence shown here is derived from an EMBL/GenBank/DDBJ whole genome shotgun (WGS) entry which is preliminary data.</text>
</comment>
<proteinExistence type="predicted"/>